<dbReference type="InterPro" id="IPR003439">
    <property type="entry name" value="ABC_transporter-like_ATP-bd"/>
</dbReference>
<evidence type="ECO:0000256" key="1">
    <source>
        <dbReference type="ARBA" id="ARBA00005417"/>
    </source>
</evidence>
<gene>
    <name evidence="6" type="ORF">C7459_10290</name>
</gene>
<keyword evidence="4 6" id="KW-0067">ATP-binding</keyword>
<dbReference type="CDD" id="cd03255">
    <property type="entry name" value="ABC_MJ0796_LolCDE_FtsE"/>
    <property type="match status" value="1"/>
</dbReference>
<dbReference type="InterPro" id="IPR003593">
    <property type="entry name" value="AAA+_ATPase"/>
</dbReference>
<organism evidence="6 7">
    <name type="scientific">Tumebacillus permanentifrigoris</name>
    <dbReference type="NCBI Taxonomy" id="378543"/>
    <lineage>
        <taxon>Bacteria</taxon>
        <taxon>Bacillati</taxon>
        <taxon>Bacillota</taxon>
        <taxon>Bacilli</taxon>
        <taxon>Bacillales</taxon>
        <taxon>Alicyclobacillaceae</taxon>
        <taxon>Tumebacillus</taxon>
    </lineage>
</organism>
<evidence type="ECO:0000259" key="5">
    <source>
        <dbReference type="PROSITE" id="PS50893"/>
    </source>
</evidence>
<evidence type="ECO:0000313" key="6">
    <source>
        <dbReference type="EMBL" id="PWK15846.1"/>
    </source>
</evidence>
<accession>A0A316DDS0</accession>
<dbReference type="PANTHER" id="PTHR42798:SF6">
    <property type="entry name" value="CELL DIVISION ATP-BINDING PROTEIN FTSE"/>
    <property type="match status" value="1"/>
</dbReference>
<dbReference type="RefSeq" id="WP_109686096.1">
    <property type="nucleotide sequence ID" value="NZ_QGGL01000002.1"/>
</dbReference>
<comment type="similarity">
    <text evidence="1">Belongs to the ABC transporter superfamily.</text>
</comment>
<feature type="domain" description="ABC transporter" evidence="5">
    <location>
        <begin position="5"/>
        <end position="243"/>
    </location>
</feature>
<evidence type="ECO:0000256" key="3">
    <source>
        <dbReference type="ARBA" id="ARBA00022741"/>
    </source>
</evidence>
<proteinExistence type="inferred from homology"/>
<dbReference type="SUPFAM" id="SSF52540">
    <property type="entry name" value="P-loop containing nucleoside triphosphate hydrolases"/>
    <property type="match status" value="1"/>
</dbReference>
<dbReference type="GO" id="GO:0016887">
    <property type="term" value="F:ATP hydrolysis activity"/>
    <property type="evidence" value="ECO:0007669"/>
    <property type="project" value="InterPro"/>
</dbReference>
<dbReference type="OrthoDB" id="9802264at2"/>
<dbReference type="PROSITE" id="PS50893">
    <property type="entry name" value="ABC_TRANSPORTER_2"/>
    <property type="match status" value="1"/>
</dbReference>
<dbReference type="InterPro" id="IPR027417">
    <property type="entry name" value="P-loop_NTPase"/>
</dbReference>
<dbReference type="PROSITE" id="PS00211">
    <property type="entry name" value="ABC_TRANSPORTER_1"/>
    <property type="match status" value="1"/>
</dbReference>
<dbReference type="InterPro" id="IPR017871">
    <property type="entry name" value="ABC_transporter-like_CS"/>
</dbReference>
<dbReference type="AlphaFoldDB" id="A0A316DDS0"/>
<dbReference type="SMART" id="SM00382">
    <property type="entry name" value="AAA"/>
    <property type="match status" value="1"/>
</dbReference>
<dbReference type="PANTHER" id="PTHR42798">
    <property type="entry name" value="LIPOPROTEIN-RELEASING SYSTEM ATP-BINDING PROTEIN LOLD"/>
    <property type="match status" value="1"/>
</dbReference>
<dbReference type="Proteomes" id="UP000245634">
    <property type="component" value="Unassembled WGS sequence"/>
</dbReference>
<sequence length="246" mass="27180">MQPLIRIEDLRKIYHVGDQEIHALSGVSLTINPGEFVAIMGPSGSGKSTMMNVLGCLDKPTIGEYVLDGHAISQLHDDDLAIIRNRKIGFVFQSFNLLSRTSAVENVELPMLYSGVSSKERRQRAIEALQSVGLGTRLYNKPNELSGGQQQRVSIARALVNNPVIIMADEPTGALDTRTSVEIMSIFQRLNDMGKTIILVTHEPDIADYAKRIVRFRDGRIVEDVDVQNRRIVAEIAVAAEEEAIS</sequence>
<reference evidence="6 7" key="1">
    <citation type="submission" date="2018-05" db="EMBL/GenBank/DDBJ databases">
        <title>Genomic Encyclopedia of Type Strains, Phase IV (KMG-IV): sequencing the most valuable type-strain genomes for metagenomic binning, comparative biology and taxonomic classification.</title>
        <authorList>
            <person name="Goeker M."/>
        </authorList>
    </citation>
    <scope>NUCLEOTIDE SEQUENCE [LARGE SCALE GENOMIC DNA]</scope>
    <source>
        <strain evidence="6 7">DSM 18773</strain>
    </source>
</reference>
<dbReference type="GO" id="GO:0005524">
    <property type="term" value="F:ATP binding"/>
    <property type="evidence" value="ECO:0007669"/>
    <property type="project" value="UniProtKB-KW"/>
</dbReference>
<name>A0A316DDS0_9BACL</name>
<dbReference type="InterPro" id="IPR017911">
    <property type="entry name" value="MacB-like_ATP-bd"/>
</dbReference>
<dbReference type="GO" id="GO:0022857">
    <property type="term" value="F:transmembrane transporter activity"/>
    <property type="evidence" value="ECO:0007669"/>
    <property type="project" value="UniProtKB-ARBA"/>
</dbReference>
<dbReference type="EMBL" id="QGGL01000002">
    <property type="protein sequence ID" value="PWK15846.1"/>
    <property type="molecule type" value="Genomic_DNA"/>
</dbReference>
<protein>
    <submittedName>
        <fullName evidence="6">Putative ABC transport system ATP-binding protein</fullName>
    </submittedName>
</protein>
<keyword evidence="2" id="KW-0813">Transport</keyword>
<evidence type="ECO:0000313" key="7">
    <source>
        <dbReference type="Proteomes" id="UP000245634"/>
    </source>
</evidence>
<dbReference type="Pfam" id="PF00005">
    <property type="entry name" value="ABC_tran"/>
    <property type="match status" value="1"/>
</dbReference>
<keyword evidence="3" id="KW-0547">Nucleotide-binding</keyword>
<evidence type="ECO:0000256" key="4">
    <source>
        <dbReference type="ARBA" id="ARBA00022840"/>
    </source>
</evidence>
<keyword evidence="7" id="KW-1185">Reference proteome</keyword>
<dbReference type="Gene3D" id="3.40.50.300">
    <property type="entry name" value="P-loop containing nucleotide triphosphate hydrolases"/>
    <property type="match status" value="1"/>
</dbReference>
<dbReference type="GO" id="GO:0098796">
    <property type="term" value="C:membrane protein complex"/>
    <property type="evidence" value="ECO:0007669"/>
    <property type="project" value="UniProtKB-ARBA"/>
</dbReference>
<comment type="caution">
    <text evidence="6">The sequence shown here is derived from an EMBL/GenBank/DDBJ whole genome shotgun (WGS) entry which is preliminary data.</text>
</comment>
<evidence type="ECO:0000256" key="2">
    <source>
        <dbReference type="ARBA" id="ARBA00022448"/>
    </source>
</evidence>
<dbReference type="FunFam" id="3.40.50.300:FF:000032">
    <property type="entry name" value="Export ABC transporter ATP-binding protein"/>
    <property type="match status" value="1"/>
</dbReference>